<protein>
    <recommendedName>
        <fullName evidence="7 18">6-phosphogluconate dehydrogenase, decarboxylating</fullName>
        <ecNumber evidence="18">1.1.1.44</ecNumber>
    </recommendedName>
</protein>
<dbReference type="PRINTS" id="PR00076">
    <property type="entry name" value="6PGDHDRGNASE"/>
</dbReference>
<evidence type="ECO:0000256" key="1">
    <source>
        <dbReference type="ARBA" id="ARBA00002526"/>
    </source>
</evidence>
<evidence type="ECO:0000256" key="13">
    <source>
        <dbReference type="ARBA" id="ARBA00023002"/>
    </source>
</evidence>
<evidence type="ECO:0000256" key="18">
    <source>
        <dbReference type="RuleBase" id="RU000485"/>
    </source>
</evidence>
<dbReference type="InterPro" id="IPR006115">
    <property type="entry name" value="6PGDH_NADP-bd"/>
</dbReference>
<dbReference type="Pfam" id="PF00393">
    <property type="entry name" value="6PGD"/>
    <property type="match status" value="1"/>
</dbReference>
<evidence type="ECO:0000256" key="5">
    <source>
        <dbReference type="ARBA" id="ARBA00008420"/>
    </source>
</evidence>
<dbReference type="PANTHER" id="PTHR11811">
    <property type="entry name" value="6-PHOSPHOGLUCONATE DEHYDROGENASE"/>
    <property type="match status" value="1"/>
</dbReference>
<evidence type="ECO:0000256" key="10">
    <source>
        <dbReference type="ARBA" id="ARBA00022777"/>
    </source>
</evidence>
<comment type="similarity">
    <text evidence="4 18">Belongs to the 6-phosphogluconate dehydrogenase family.</text>
</comment>
<dbReference type="NCBIfam" id="TIGR01313">
    <property type="entry name" value="therm_gnt_kin"/>
    <property type="match status" value="1"/>
</dbReference>
<dbReference type="GO" id="GO:0019521">
    <property type="term" value="P:D-gluconate metabolic process"/>
    <property type="evidence" value="ECO:0007669"/>
    <property type="project" value="UniProtKB-KW"/>
</dbReference>
<dbReference type="GO" id="GO:0004616">
    <property type="term" value="F:phosphogluconate dehydrogenase (decarboxylating) activity"/>
    <property type="evidence" value="ECO:0007669"/>
    <property type="project" value="UniProtKB-EC"/>
</dbReference>
<comment type="similarity">
    <text evidence="5">Belongs to the gluconokinase GntK/GntV family.</text>
</comment>
<dbReference type="CDD" id="cd02021">
    <property type="entry name" value="GntK"/>
    <property type="match status" value="1"/>
</dbReference>
<dbReference type="InterPro" id="IPR027417">
    <property type="entry name" value="P-loop_NTPase"/>
</dbReference>
<evidence type="ECO:0000256" key="4">
    <source>
        <dbReference type="ARBA" id="ARBA00008419"/>
    </source>
</evidence>
<dbReference type="PROSITE" id="PS00461">
    <property type="entry name" value="6PGD"/>
    <property type="match status" value="1"/>
</dbReference>
<sequence>MSVGEGKPIYIVMGVAGVGKTSTAKALASELNIPFFEGDEFHPPENIKKMTDGYPLNDEDRQAWLKAIAGQINRVEDKGGAVFTCSALKEIYREYLMNRTRSRIEWIYLYESFETIRDRMRSRREHFFNPELLTSQFDTLEPPAYGIHMRTNLSPEKTLNKILQEIKKPKIGIIGLGVMGQGLALNMADNQVSVTVYNREVRGAEENIARNFADENKELYHFSWFSDLEKFLKYLPRPRNILLMVKAGPAVDSVISELLPYLEKDDLIIDAGNSHYEDTQRRIAELQNKEVLFLGTGVSGGEEGARNGPSIMPGGSKDAYERVAPILESIAARDKTGKACCSYIGPGGSGHFVKMLHNGIEYGEMQLIAEFYHYMRFFLDMPVEEIAAMFAKWNEKLDSYLLEISIDILHRKENDELLLDLILDAAGQKGTGGWSTEAALKYGVALDTITAAVMARNISGDKERRTRAAALFNFKKLDGVLYDGIHEKLFEAFRLVQVVNHSIGFDLLNKASEENNWELDLSEISRIWTNGCIIRSSLMNSLIDSFKDNPKEHLLLNPNFVKLANRSREALLEVGTQAMSYGCPMPVTASAINYFLNFTSSQSSANMIQAQRDYFGAHAYERTDKPRGEFYRTHWKIKN</sequence>
<dbReference type="InterPro" id="IPR036291">
    <property type="entry name" value="NAD(P)-bd_dom_sf"/>
</dbReference>
<evidence type="ECO:0000256" key="2">
    <source>
        <dbReference type="ARBA" id="ARBA00004761"/>
    </source>
</evidence>
<dbReference type="AlphaFoldDB" id="A0A9X2KYH9"/>
<evidence type="ECO:0000256" key="15">
    <source>
        <dbReference type="ARBA" id="ARBA00023126"/>
    </source>
</evidence>
<comment type="catalytic activity">
    <reaction evidence="16">
        <text>D-gluconate + ATP = 6-phospho-D-gluconate + ADP + H(+)</text>
        <dbReference type="Rhea" id="RHEA:19433"/>
        <dbReference type="ChEBI" id="CHEBI:15378"/>
        <dbReference type="ChEBI" id="CHEBI:18391"/>
        <dbReference type="ChEBI" id="CHEBI:30616"/>
        <dbReference type="ChEBI" id="CHEBI:58759"/>
        <dbReference type="ChEBI" id="CHEBI:456216"/>
        <dbReference type="EC" id="2.7.1.12"/>
    </reaction>
</comment>
<dbReference type="FunFam" id="1.10.1040.10:FF:000032">
    <property type="entry name" value="6-phosphogluconate dehydrogenase, decarboxylating"/>
    <property type="match status" value="1"/>
</dbReference>
<comment type="subunit">
    <text evidence="6">Homodimer.</text>
</comment>
<dbReference type="InterPro" id="IPR013328">
    <property type="entry name" value="6PGD_dom2"/>
</dbReference>
<dbReference type="InterPro" id="IPR031322">
    <property type="entry name" value="Shikimate/glucono_kinase"/>
</dbReference>
<dbReference type="InterPro" id="IPR006114">
    <property type="entry name" value="6PGDH_C"/>
</dbReference>
<evidence type="ECO:0000256" key="8">
    <source>
        <dbReference type="ARBA" id="ARBA00022679"/>
    </source>
</evidence>
<comment type="function">
    <text evidence="1">Catalyzes the oxidative decarboxylation of 6-phosphogluconate to ribulose 5-phosphate and CO(2), with concomitant reduction of NADP to NADPH.</text>
</comment>
<keyword evidence="21" id="KW-1185">Reference proteome</keyword>
<keyword evidence="9" id="KW-0547">Nucleotide-binding</keyword>
<keyword evidence="15 18" id="KW-0570">Pentose shunt</keyword>
<dbReference type="InterPro" id="IPR006001">
    <property type="entry name" value="Therm_gnt_kin"/>
</dbReference>
<dbReference type="SUPFAM" id="SSF51735">
    <property type="entry name" value="NAD(P)-binding Rossmann-fold domains"/>
    <property type="match status" value="1"/>
</dbReference>
<organism evidence="20 21">
    <name type="scientific">Christiangramia oceanisediminis</name>
    <dbReference type="NCBI Taxonomy" id="2920386"/>
    <lineage>
        <taxon>Bacteria</taxon>
        <taxon>Pseudomonadati</taxon>
        <taxon>Bacteroidota</taxon>
        <taxon>Flavobacteriia</taxon>
        <taxon>Flavobacteriales</taxon>
        <taxon>Flavobacteriaceae</taxon>
        <taxon>Christiangramia</taxon>
    </lineage>
</organism>
<dbReference type="Pfam" id="PF03446">
    <property type="entry name" value="NAD_binding_2"/>
    <property type="match status" value="1"/>
</dbReference>
<keyword evidence="8" id="KW-0808">Transferase</keyword>
<comment type="pathway">
    <text evidence="2">Carbohydrate acid metabolism.</text>
</comment>
<evidence type="ECO:0000256" key="17">
    <source>
        <dbReference type="ARBA" id="ARBA00048640"/>
    </source>
</evidence>
<dbReference type="Pfam" id="PF01202">
    <property type="entry name" value="SKI"/>
    <property type="match status" value="1"/>
</dbReference>
<reference evidence="20" key="1">
    <citation type="submission" date="2022-07" db="EMBL/GenBank/DDBJ databases">
        <title>Gramela sediminis sp. nov., isolated from deep-sea sediment of the Indian Ocean.</title>
        <authorList>
            <person name="Shi H."/>
        </authorList>
    </citation>
    <scope>NUCLEOTIDE SEQUENCE</scope>
    <source>
        <strain evidence="20">GC03-9</strain>
    </source>
</reference>
<gene>
    <name evidence="20" type="primary">gndA</name>
    <name evidence="20" type="ORF">MKO06_10725</name>
</gene>
<dbReference type="Gene3D" id="1.10.1040.10">
    <property type="entry name" value="N-(1-d-carboxylethyl)-l-norvaline Dehydrogenase, domain 2"/>
    <property type="match status" value="1"/>
</dbReference>
<dbReference type="InterPro" id="IPR006183">
    <property type="entry name" value="Pgluconate_DH"/>
</dbReference>
<proteinExistence type="inferred from homology"/>
<dbReference type="FunFam" id="3.40.50.720:FF:000007">
    <property type="entry name" value="6-phosphogluconate dehydrogenase, decarboxylating"/>
    <property type="match status" value="1"/>
</dbReference>
<dbReference type="InterPro" id="IPR008927">
    <property type="entry name" value="6-PGluconate_DH-like_C_sf"/>
</dbReference>
<dbReference type="SUPFAM" id="SSF48179">
    <property type="entry name" value="6-phosphogluconate dehydrogenase C-terminal domain-like"/>
    <property type="match status" value="1"/>
</dbReference>
<evidence type="ECO:0000256" key="12">
    <source>
        <dbReference type="ARBA" id="ARBA00022857"/>
    </source>
</evidence>
<evidence type="ECO:0000256" key="11">
    <source>
        <dbReference type="ARBA" id="ARBA00022840"/>
    </source>
</evidence>
<accession>A0A9X2KYH9</accession>
<dbReference type="Gene3D" id="1.20.5.320">
    <property type="entry name" value="6-Phosphogluconate Dehydrogenase, domain 3"/>
    <property type="match status" value="1"/>
</dbReference>
<evidence type="ECO:0000256" key="14">
    <source>
        <dbReference type="ARBA" id="ARBA00023064"/>
    </source>
</evidence>
<dbReference type="InterPro" id="IPR006184">
    <property type="entry name" value="6PGdom_BS"/>
</dbReference>
<keyword evidence="14 18" id="KW-0311">Gluconate utilization</keyword>
<dbReference type="NCBIfam" id="NF006765">
    <property type="entry name" value="PRK09287.1"/>
    <property type="match status" value="1"/>
</dbReference>
<comment type="catalytic activity">
    <reaction evidence="17 18">
        <text>6-phospho-D-gluconate + NADP(+) = D-ribulose 5-phosphate + CO2 + NADPH</text>
        <dbReference type="Rhea" id="RHEA:10116"/>
        <dbReference type="ChEBI" id="CHEBI:16526"/>
        <dbReference type="ChEBI" id="CHEBI:57783"/>
        <dbReference type="ChEBI" id="CHEBI:58121"/>
        <dbReference type="ChEBI" id="CHEBI:58349"/>
        <dbReference type="ChEBI" id="CHEBI:58759"/>
        <dbReference type="EC" id="1.1.1.44"/>
    </reaction>
</comment>
<evidence type="ECO:0000259" key="19">
    <source>
        <dbReference type="SMART" id="SM01350"/>
    </source>
</evidence>
<dbReference type="GO" id="GO:0006098">
    <property type="term" value="P:pentose-phosphate shunt"/>
    <property type="evidence" value="ECO:0007669"/>
    <property type="project" value="UniProtKB-KW"/>
</dbReference>
<evidence type="ECO:0000256" key="16">
    <source>
        <dbReference type="ARBA" id="ARBA00048090"/>
    </source>
</evidence>
<feature type="domain" description="6-phosphogluconate dehydrogenase C-terminal" evidence="19">
    <location>
        <begin position="350"/>
        <end position="636"/>
    </location>
</feature>
<dbReference type="Gene3D" id="3.40.50.720">
    <property type="entry name" value="NAD(P)-binding Rossmann-like Domain"/>
    <property type="match status" value="1"/>
</dbReference>
<keyword evidence="10" id="KW-0418">Kinase</keyword>
<comment type="pathway">
    <text evidence="3 18">Carbohydrate degradation; pentose phosphate pathway; D-ribulose 5-phosphate from D-glucose 6-phosphate (oxidative stage): step 3/3.</text>
</comment>
<dbReference type="NCBIfam" id="TIGR00873">
    <property type="entry name" value="gnd"/>
    <property type="match status" value="1"/>
</dbReference>
<dbReference type="InterPro" id="IPR006113">
    <property type="entry name" value="6PGDH_Gnd/GntZ"/>
</dbReference>
<dbReference type="SUPFAM" id="SSF52540">
    <property type="entry name" value="P-loop containing nucleoside triphosphate hydrolases"/>
    <property type="match status" value="1"/>
</dbReference>
<dbReference type="GO" id="GO:0046316">
    <property type="term" value="F:gluconokinase activity"/>
    <property type="evidence" value="ECO:0007669"/>
    <property type="project" value="UniProtKB-EC"/>
</dbReference>
<comment type="caution">
    <text evidence="20">The sequence shown here is derived from an EMBL/GenBank/DDBJ whole genome shotgun (WGS) entry which is preliminary data.</text>
</comment>
<dbReference type="GO" id="GO:0005524">
    <property type="term" value="F:ATP binding"/>
    <property type="evidence" value="ECO:0007669"/>
    <property type="project" value="UniProtKB-KW"/>
</dbReference>
<dbReference type="EC" id="1.1.1.44" evidence="18"/>
<evidence type="ECO:0000256" key="7">
    <source>
        <dbReference type="ARBA" id="ARBA00018193"/>
    </source>
</evidence>
<keyword evidence="11" id="KW-0067">ATP-binding</keyword>
<evidence type="ECO:0000313" key="21">
    <source>
        <dbReference type="Proteomes" id="UP001155280"/>
    </source>
</evidence>
<keyword evidence="13 18" id="KW-0560">Oxidoreductase</keyword>
<dbReference type="Proteomes" id="UP001155280">
    <property type="component" value="Unassembled WGS sequence"/>
</dbReference>
<dbReference type="RefSeq" id="WP_241551175.1">
    <property type="nucleotide sequence ID" value="NZ_JANCNS010000002.1"/>
</dbReference>
<evidence type="ECO:0000256" key="6">
    <source>
        <dbReference type="ARBA" id="ARBA00011738"/>
    </source>
</evidence>
<dbReference type="Gene3D" id="3.40.50.300">
    <property type="entry name" value="P-loop containing nucleotide triphosphate hydrolases"/>
    <property type="match status" value="1"/>
</dbReference>
<evidence type="ECO:0000313" key="20">
    <source>
        <dbReference type="EMBL" id="MCP9200386.1"/>
    </source>
</evidence>
<evidence type="ECO:0000256" key="3">
    <source>
        <dbReference type="ARBA" id="ARBA00004874"/>
    </source>
</evidence>
<dbReference type="EMBL" id="JANCNS010000002">
    <property type="protein sequence ID" value="MCP9200386.1"/>
    <property type="molecule type" value="Genomic_DNA"/>
</dbReference>
<evidence type="ECO:0000256" key="9">
    <source>
        <dbReference type="ARBA" id="ARBA00022741"/>
    </source>
</evidence>
<name>A0A9X2KYH9_9FLAO</name>
<dbReference type="SMART" id="SM01350">
    <property type="entry name" value="6PGD"/>
    <property type="match status" value="1"/>
</dbReference>
<dbReference type="GO" id="GO:0050661">
    <property type="term" value="F:NADP binding"/>
    <property type="evidence" value="ECO:0007669"/>
    <property type="project" value="InterPro"/>
</dbReference>
<keyword evidence="12 18" id="KW-0521">NADP</keyword>